<comment type="caution">
    <text evidence="2">The sequence shown here is derived from an EMBL/GenBank/DDBJ whole genome shotgun (WGS) entry which is preliminary data.</text>
</comment>
<accession>A0ABT4CD14</accession>
<sequence>MDIDDTTTDIDTVIIGAGQAGLATGYHLQRRGIPFVILDAAGRVGDNWRRQWDSLRLYSPAQVDGLPGLPFPARRWTFPGKDAVGDYLETYARTFDLPVRLGTRVRALDPDGDGYLVSTDRGRYTCRNVVVSTGTFGRTGAVPDLAAELDPAILQLHSSEYRRPSQVNDGPVLVVGASHSGTDIAYELAQTHPTVLAGRDCGEIPPRLESPAFRVVFPVMLFAWQHVLTRRTPVGRKLVGELRNHGGPMLRVKRRDLVDRGVERVTSRVEEVRDGRPVVDGTPRDVSTVVWATGFRQTFDWIHLPVLGADGWPKEMRGVVAEAPGLFFCGLCFQYAFSSMVLPGVGRDAAYVADRITARSRRLGTATTSLPAAA</sequence>
<proteinExistence type="predicted"/>
<protein>
    <submittedName>
        <fullName evidence="2">NAD(P)/FAD-dependent oxidoreductase</fullName>
    </submittedName>
</protein>
<name>A0ABT4CD14_9ACTN</name>
<dbReference type="SUPFAM" id="SSF51971">
    <property type="entry name" value="Nucleotide-binding domain"/>
    <property type="match status" value="1"/>
</dbReference>
<keyword evidence="1" id="KW-0560">Oxidoreductase</keyword>
<dbReference type="Pfam" id="PF13738">
    <property type="entry name" value="Pyr_redox_3"/>
    <property type="match status" value="1"/>
</dbReference>
<dbReference type="PANTHER" id="PTHR43539">
    <property type="entry name" value="FLAVIN-BINDING MONOOXYGENASE-LIKE PROTEIN (AFU_ORTHOLOGUE AFUA_4G09220)"/>
    <property type="match status" value="1"/>
</dbReference>
<dbReference type="Gene3D" id="3.50.50.60">
    <property type="entry name" value="FAD/NAD(P)-binding domain"/>
    <property type="match status" value="1"/>
</dbReference>
<dbReference type="PRINTS" id="PR00469">
    <property type="entry name" value="PNDRDTASEII"/>
</dbReference>
<organism evidence="2 3">
    <name type="scientific">Nocardioides pini</name>
    <dbReference type="NCBI Taxonomy" id="2975053"/>
    <lineage>
        <taxon>Bacteria</taxon>
        <taxon>Bacillati</taxon>
        <taxon>Actinomycetota</taxon>
        <taxon>Actinomycetes</taxon>
        <taxon>Propionibacteriales</taxon>
        <taxon>Nocardioidaceae</taxon>
        <taxon>Nocardioides</taxon>
    </lineage>
</organism>
<dbReference type="EMBL" id="JAPPUX010000003">
    <property type="protein sequence ID" value="MCY4726860.1"/>
    <property type="molecule type" value="Genomic_DNA"/>
</dbReference>
<reference evidence="2" key="1">
    <citation type="submission" date="2022-08" db="EMBL/GenBank/DDBJ databases">
        <title>Genome sequencing of Nocardioides sp. STR2.</title>
        <authorList>
            <person name="So Y."/>
        </authorList>
    </citation>
    <scope>NUCLEOTIDE SEQUENCE</scope>
    <source>
        <strain evidence="2">STR2</strain>
    </source>
</reference>
<evidence type="ECO:0000256" key="1">
    <source>
        <dbReference type="ARBA" id="ARBA00023002"/>
    </source>
</evidence>
<keyword evidence="3" id="KW-1185">Reference proteome</keyword>
<dbReference type="PRINTS" id="PR00368">
    <property type="entry name" value="FADPNR"/>
</dbReference>
<dbReference type="InterPro" id="IPR036188">
    <property type="entry name" value="FAD/NAD-bd_sf"/>
</dbReference>
<dbReference type="InterPro" id="IPR050982">
    <property type="entry name" value="Auxin_biosynth/cation_transpt"/>
</dbReference>
<dbReference type="SUPFAM" id="SSF51905">
    <property type="entry name" value="FAD/NAD(P)-binding domain"/>
    <property type="match status" value="1"/>
</dbReference>
<dbReference type="PANTHER" id="PTHR43539:SF78">
    <property type="entry name" value="FLAVIN-CONTAINING MONOOXYGENASE"/>
    <property type="match status" value="1"/>
</dbReference>
<dbReference type="Proteomes" id="UP001074726">
    <property type="component" value="Unassembled WGS sequence"/>
</dbReference>
<dbReference type="RefSeq" id="WP_268111782.1">
    <property type="nucleotide sequence ID" value="NZ_JAPPUX010000003.1"/>
</dbReference>
<evidence type="ECO:0000313" key="3">
    <source>
        <dbReference type="Proteomes" id="UP001074726"/>
    </source>
</evidence>
<gene>
    <name evidence="2" type="ORF">NYO98_11280</name>
</gene>
<evidence type="ECO:0000313" key="2">
    <source>
        <dbReference type="EMBL" id="MCY4726860.1"/>
    </source>
</evidence>